<dbReference type="AlphaFoldDB" id="A0A3A1WJ05"/>
<keyword evidence="2" id="KW-1185">Reference proteome</keyword>
<dbReference type="EMBL" id="QYRN01000009">
    <property type="protein sequence ID" value="RIX98813.1"/>
    <property type="molecule type" value="Genomic_DNA"/>
</dbReference>
<protein>
    <submittedName>
        <fullName evidence="1">Uncharacterized protein</fullName>
    </submittedName>
</protein>
<gene>
    <name evidence="1" type="ORF">D3218_16675</name>
</gene>
<comment type="caution">
    <text evidence="1">The sequence shown here is derived from an EMBL/GenBank/DDBJ whole genome shotgun (WGS) entry which is preliminary data.</text>
</comment>
<proteinExistence type="predicted"/>
<evidence type="ECO:0000313" key="2">
    <source>
        <dbReference type="Proteomes" id="UP000265750"/>
    </source>
</evidence>
<reference evidence="2" key="1">
    <citation type="submission" date="2018-09" db="EMBL/GenBank/DDBJ databases">
        <authorList>
            <person name="Tuo L."/>
        </authorList>
    </citation>
    <scope>NUCLEOTIDE SEQUENCE [LARGE SCALE GENOMIC DNA]</scope>
    <source>
        <strain evidence="2">M2BS4Y-1</strain>
    </source>
</reference>
<dbReference type="Proteomes" id="UP000265750">
    <property type="component" value="Unassembled WGS sequence"/>
</dbReference>
<name>A0A3A1WJ05_9HYPH</name>
<organism evidence="1 2">
    <name type="scientific">Aureimonas flava</name>
    <dbReference type="NCBI Taxonomy" id="2320271"/>
    <lineage>
        <taxon>Bacteria</taxon>
        <taxon>Pseudomonadati</taxon>
        <taxon>Pseudomonadota</taxon>
        <taxon>Alphaproteobacteria</taxon>
        <taxon>Hyphomicrobiales</taxon>
        <taxon>Aurantimonadaceae</taxon>
        <taxon>Aureimonas</taxon>
    </lineage>
</organism>
<dbReference type="RefSeq" id="WP_119541203.1">
    <property type="nucleotide sequence ID" value="NZ_QYRN01000009.1"/>
</dbReference>
<sequence length="63" mass="7131">MVDPMPILLFGLVGAAAYLGYRQLRQETARVVERNRRTEAETRTGAHGTLERGADGVYRIRRD</sequence>
<evidence type="ECO:0000313" key="1">
    <source>
        <dbReference type="EMBL" id="RIX98813.1"/>
    </source>
</evidence>
<accession>A0A3A1WJ05</accession>